<protein>
    <recommendedName>
        <fullName evidence="1">STAS domain-containing protein</fullName>
    </recommendedName>
</protein>
<dbReference type="PROSITE" id="PS50801">
    <property type="entry name" value="STAS"/>
    <property type="match status" value="1"/>
</dbReference>
<feature type="domain" description="STAS" evidence="1">
    <location>
        <begin position="16"/>
        <end position="92"/>
    </location>
</feature>
<dbReference type="RefSeq" id="WP_229229836.1">
    <property type="nucleotide sequence ID" value="NZ_AP024525.1"/>
</dbReference>
<dbReference type="InterPro" id="IPR058548">
    <property type="entry name" value="MlaB-like_STAS"/>
</dbReference>
<dbReference type="InterPro" id="IPR036513">
    <property type="entry name" value="STAS_dom_sf"/>
</dbReference>
<evidence type="ECO:0000259" key="1">
    <source>
        <dbReference type="PROSITE" id="PS50801"/>
    </source>
</evidence>
<keyword evidence="3" id="KW-1185">Reference proteome</keyword>
<accession>A0ABN6FK71</accession>
<dbReference type="EMBL" id="AP024525">
    <property type="protein sequence ID" value="BCT77089.1"/>
    <property type="molecule type" value="Genomic_DNA"/>
</dbReference>
<sequence>MSVDLAGSGRRPRGAVRLDGRLDASTGNATLHELLAALEPDRMLVVDLSGVEFVDHAGAEILATARRQALVLGGDLHLIGASAHPLLSGGAT</sequence>
<proteinExistence type="predicted"/>
<dbReference type="SUPFAM" id="SSF52091">
    <property type="entry name" value="SpoIIaa-like"/>
    <property type="match status" value="1"/>
</dbReference>
<dbReference type="InterPro" id="IPR002645">
    <property type="entry name" value="STAS_dom"/>
</dbReference>
<evidence type="ECO:0000313" key="3">
    <source>
        <dbReference type="Proteomes" id="UP001319861"/>
    </source>
</evidence>
<dbReference type="Proteomes" id="UP001319861">
    <property type="component" value="Chromosome"/>
</dbReference>
<dbReference type="Pfam" id="PF13466">
    <property type="entry name" value="STAS_2"/>
    <property type="match status" value="1"/>
</dbReference>
<name>A0ABN6FK71_SINCY</name>
<gene>
    <name evidence="2" type="ORF">SCMU_29310</name>
</gene>
<dbReference type="CDD" id="cd07043">
    <property type="entry name" value="STAS_anti-anti-sigma_factors"/>
    <property type="match status" value="1"/>
</dbReference>
<evidence type="ECO:0000313" key="2">
    <source>
        <dbReference type="EMBL" id="BCT77089.1"/>
    </source>
</evidence>
<dbReference type="Gene3D" id="3.30.750.24">
    <property type="entry name" value="STAS domain"/>
    <property type="match status" value="1"/>
</dbReference>
<reference evidence="2 3" key="1">
    <citation type="journal article" date="2021" name="J. Biosci. Bioeng.">
        <title>Identification and characterization of a chc gene cluster responsible for the aromatization pathway of cyclohexanecarboxylate degradation in Sinomonas cyclohexanicum ATCC 51369.</title>
        <authorList>
            <person name="Yamamoto T."/>
            <person name="Hasegawa Y."/>
            <person name="Lau P.C.K."/>
            <person name="Iwaki H."/>
        </authorList>
    </citation>
    <scope>NUCLEOTIDE SEQUENCE [LARGE SCALE GENOMIC DNA]</scope>
    <source>
        <strain evidence="2 3">ATCC 51369</strain>
    </source>
</reference>
<organism evidence="2 3">
    <name type="scientific">Sinomonas cyclohexanicum</name>
    <name type="common">Corynebacterium cyclohexanicum</name>
    <dbReference type="NCBI Taxonomy" id="322009"/>
    <lineage>
        <taxon>Bacteria</taxon>
        <taxon>Bacillati</taxon>
        <taxon>Actinomycetota</taxon>
        <taxon>Actinomycetes</taxon>
        <taxon>Micrococcales</taxon>
        <taxon>Micrococcaceae</taxon>
        <taxon>Sinomonas</taxon>
    </lineage>
</organism>